<sequence length="1209" mass="135512">MTRTVDGPHQGRIVQIEVDNFKSYRGRQIIGPFYDFTAVVGANGSGKSNLMDAISFVLGVKTAQLRGSLKELLYLNSEGKDEEDRPRRGYVKLVFQTSDGEEVHFTRAIIPSSASADASYQSQYKINDRNASWEAYNNKLKSYGILVQARNFLVFQGDIESVAALSPKDMTNLVEQISGSAAFKKEYDELEAKKAEADEKTSFVFSKKKAVMAEKKQKKEQKEEAEKHLWMQRDLEALKAEYYLWQLFQIEKDMVGVRQEAGKHKEELNGAAKVLYSCESKVEQKKKAAAGFSKERLLLERKHKKRKAELEKKSPDSAKVKEGLTRLQKRLKAEKKNVEDKEKKLQEQKQHITKLETDLKNITDAQEQLEEDMRTASNEGQVHLNAQHQAEFYKIQEEAKSKTSKLRSDHDSLQTAQDADVEALSNLEDTEKDVFSRVAQLDTDQASLKEKLAKTQAELATAKQELAAKKAAHTTMTDEHRRERAQRDVLTQKLEEGEAQLREAKADRKETERDRRMTTAVEQLKRLHPGVFGRVTELARVSQAKYNLAMSVVMGRDLDGVIVDTKETAQDCIQWLRTNQVAPMTFFPLDTPVNERLRLLGGTAKLALDLLEYDTSLERAFLTVCGNTLVCDSVDEARALAYSANERHKVVAADGTMISKNGFMTGGLTGNESARASRWNDSALDGLKQERDRAAEELEKLPSQRDMVQVEQQLGCEIAGLERDVQFKTGELKATEQRLKNAASEAKALREESHRKLPGATKLRKAIDDRARKMEGLQKRINEIEDRIFAAFSKKVGVDNIREYMEQNAAATEDFTKRRMALTSQATKLKHQLTYEQRRDLKADVAAAKAEVKKIQENLEKLEAEARTAAEAAESVEQELAAETARMEELRAQAEAAEAEVRAAKKEVARHQAEGNAARRALAAHEAALEALATKRSDLLEAAQMEQERAGTSGRFKLDFSGLKRQLTAARSEADRESLHSDFRREIDARVAALAHVAPNLKALEQFQAVKAREREQEVVLEAARKEAKAIAKAFNGVRQQRYDAFTAAFEHIASVIDSIFKDLTRSSVHPMGGTAYLSLESTDEPFLHGIKFTAMPPTKRFRDMEQLSGGEKTVAALALLFAIHSYQPSPFFVLDEIDAALDATNVARVADYIRAKTRPAAAARFQSIVISLKDNFYGKADALVGVARDVDHCCSATYTFDLTRFGAG</sequence>
<dbReference type="PANTHER" id="PTHR18937:SF12">
    <property type="entry name" value="STRUCTURAL MAINTENANCE OF CHROMOSOMES PROTEIN"/>
    <property type="match status" value="1"/>
</dbReference>
<evidence type="ECO:0000256" key="7">
    <source>
        <dbReference type="ARBA" id="ARBA00023054"/>
    </source>
</evidence>
<dbReference type="InterPro" id="IPR003395">
    <property type="entry name" value="RecF/RecN/SMC_N"/>
</dbReference>
<dbReference type="GO" id="GO:0005634">
    <property type="term" value="C:nucleus"/>
    <property type="evidence" value="ECO:0007669"/>
    <property type="project" value="UniProtKB-SubCell"/>
</dbReference>
<evidence type="ECO:0000256" key="12">
    <source>
        <dbReference type="SAM" id="MobiDB-lite"/>
    </source>
</evidence>
<evidence type="ECO:0000313" key="14">
    <source>
        <dbReference type="EMBL" id="EIE20863.1"/>
    </source>
</evidence>
<dbReference type="PANTHER" id="PTHR18937">
    <property type="entry name" value="STRUCTURAL MAINTENANCE OF CHROMOSOMES SMC FAMILY MEMBER"/>
    <property type="match status" value="1"/>
</dbReference>
<dbReference type="AlphaFoldDB" id="I0YR44"/>
<feature type="domain" description="SMC hinge" evidence="13">
    <location>
        <begin position="529"/>
        <end position="641"/>
    </location>
</feature>
<dbReference type="InterPro" id="IPR027417">
    <property type="entry name" value="P-loop_NTPase"/>
</dbReference>
<feature type="region of interest" description="Disordered" evidence="12">
    <location>
        <begin position="402"/>
        <end position="421"/>
    </location>
</feature>
<dbReference type="SUPFAM" id="SSF75553">
    <property type="entry name" value="Smc hinge domain"/>
    <property type="match status" value="1"/>
</dbReference>
<dbReference type="RefSeq" id="XP_005645407.1">
    <property type="nucleotide sequence ID" value="XM_005645350.1"/>
</dbReference>
<feature type="compositionally biased region" description="Basic and acidic residues" evidence="12">
    <location>
        <begin position="308"/>
        <end position="324"/>
    </location>
</feature>
<evidence type="ECO:0000256" key="11">
    <source>
        <dbReference type="SAM" id="Coils"/>
    </source>
</evidence>
<proteinExistence type="inferred from homology"/>
<keyword evidence="6" id="KW-0498">Mitosis</keyword>
<evidence type="ECO:0000256" key="6">
    <source>
        <dbReference type="ARBA" id="ARBA00022776"/>
    </source>
</evidence>
<evidence type="ECO:0000256" key="9">
    <source>
        <dbReference type="ARBA" id="ARBA00023306"/>
    </source>
</evidence>
<dbReference type="PIRSF" id="PIRSF005719">
    <property type="entry name" value="SMC"/>
    <property type="match status" value="1"/>
</dbReference>
<feature type="coiled-coil region" evidence="11">
    <location>
        <begin position="838"/>
        <end position="942"/>
    </location>
</feature>
<feature type="coiled-coil region" evidence="11">
    <location>
        <begin position="684"/>
        <end position="787"/>
    </location>
</feature>
<dbReference type="InterPro" id="IPR036277">
    <property type="entry name" value="SMC_hinge_sf"/>
</dbReference>
<dbReference type="OrthoDB" id="5575062at2759"/>
<dbReference type="InterPro" id="IPR010935">
    <property type="entry name" value="SMC_hinge"/>
</dbReference>
<dbReference type="GO" id="GO:0007062">
    <property type="term" value="P:sister chromatid cohesion"/>
    <property type="evidence" value="ECO:0007669"/>
    <property type="project" value="InterPro"/>
</dbReference>
<dbReference type="InterPro" id="IPR024704">
    <property type="entry name" value="SMC"/>
</dbReference>
<dbReference type="EMBL" id="AGSI01000014">
    <property type="protein sequence ID" value="EIE20863.1"/>
    <property type="molecule type" value="Genomic_DNA"/>
</dbReference>
<evidence type="ECO:0000256" key="4">
    <source>
        <dbReference type="ARBA" id="ARBA00022454"/>
    </source>
</evidence>
<keyword evidence="7 11" id="KW-0175">Coiled coil</keyword>
<dbReference type="Gene3D" id="3.40.50.300">
    <property type="entry name" value="P-loop containing nucleotide triphosphate hydrolases"/>
    <property type="match status" value="2"/>
</dbReference>
<evidence type="ECO:0000256" key="3">
    <source>
        <dbReference type="ARBA" id="ARBA00005597"/>
    </source>
</evidence>
<organism evidence="14 15">
    <name type="scientific">Coccomyxa subellipsoidea (strain C-169)</name>
    <name type="common">Green microalga</name>
    <dbReference type="NCBI Taxonomy" id="574566"/>
    <lineage>
        <taxon>Eukaryota</taxon>
        <taxon>Viridiplantae</taxon>
        <taxon>Chlorophyta</taxon>
        <taxon>core chlorophytes</taxon>
        <taxon>Trebouxiophyceae</taxon>
        <taxon>Trebouxiophyceae incertae sedis</taxon>
        <taxon>Coccomyxaceae</taxon>
        <taxon>Coccomyxa</taxon>
        <taxon>Coccomyxa subellipsoidea</taxon>
    </lineage>
</organism>
<feature type="region of interest" description="Disordered" evidence="12">
    <location>
        <begin position="495"/>
        <end position="517"/>
    </location>
</feature>
<evidence type="ECO:0000256" key="10">
    <source>
        <dbReference type="PIRNR" id="PIRNR005719"/>
    </source>
</evidence>
<reference evidence="14 15" key="1">
    <citation type="journal article" date="2012" name="Genome Biol.">
        <title>The genome of the polar eukaryotic microalga coccomyxa subellipsoidea reveals traits of cold adaptation.</title>
        <authorList>
            <person name="Blanc G."/>
            <person name="Agarkova I."/>
            <person name="Grimwood J."/>
            <person name="Kuo A."/>
            <person name="Brueggeman A."/>
            <person name="Dunigan D."/>
            <person name="Gurnon J."/>
            <person name="Ladunga I."/>
            <person name="Lindquist E."/>
            <person name="Lucas S."/>
            <person name="Pangilinan J."/>
            <person name="Proschold T."/>
            <person name="Salamov A."/>
            <person name="Schmutz J."/>
            <person name="Weeks D."/>
            <person name="Yamada T."/>
            <person name="Claverie J.M."/>
            <person name="Grigoriev I."/>
            <person name="Van Etten J."/>
            <person name="Lomsadze A."/>
            <person name="Borodovsky M."/>
        </authorList>
    </citation>
    <scope>NUCLEOTIDE SEQUENCE [LARGE SCALE GENOMIC DNA]</scope>
    <source>
        <strain evidence="14 15">C-169</strain>
    </source>
</reference>
<dbReference type="SUPFAM" id="SSF52540">
    <property type="entry name" value="P-loop containing nucleoside triphosphate hydrolases"/>
    <property type="match status" value="1"/>
</dbReference>
<dbReference type="CDD" id="cd03275">
    <property type="entry name" value="ABC_SMC1_euk"/>
    <property type="match status" value="1"/>
</dbReference>
<evidence type="ECO:0000256" key="5">
    <source>
        <dbReference type="ARBA" id="ARBA00022618"/>
    </source>
</evidence>
<dbReference type="GO" id="GO:0003677">
    <property type="term" value="F:DNA binding"/>
    <property type="evidence" value="ECO:0007669"/>
    <property type="project" value="TreeGrafter"/>
</dbReference>
<evidence type="ECO:0000259" key="13">
    <source>
        <dbReference type="SMART" id="SM00968"/>
    </source>
</evidence>
<evidence type="ECO:0000313" key="15">
    <source>
        <dbReference type="Proteomes" id="UP000007264"/>
    </source>
</evidence>
<dbReference type="GO" id="GO:0008278">
    <property type="term" value="C:cohesin complex"/>
    <property type="evidence" value="ECO:0007669"/>
    <property type="project" value="InterPro"/>
</dbReference>
<dbReference type="STRING" id="574566.I0YR44"/>
<evidence type="ECO:0000256" key="8">
    <source>
        <dbReference type="ARBA" id="ARBA00023242"/>
    </source>
</evidence>
<keyword evidence="5" id="KW-0132">Cell division</keyword>
<dbReference type="Pfam" id="PF06470">
    <property type="entry name" value="SMC_hinge"/>
    <property type="match status" value="1"/>
</dbReference>
<dbReference type="Gene3D" id="3.30.70.1620">
    <property type="match status" value="1"/>
</dbReference>
<dbReference type="Proteomes" id="UP000007264">
    <property type="component" value="Unassembled WGS sequence"/>
</dbReference>
<evidence type="ECO:0000256" key="2">
    <source>
        <dbReference type="ARBA" id="ARBA00004286"/>
    </source>
</evidence>
<evidence type="ECO:0000256" key="1">
    <source>
        <dbReference type="ARBA" id="ARBA00004123"/>
    </source>
</evidence>
<keyword evidence="4" id="KW-0158">Chromosome</keyword>
<feature type="region of interest" description="Disordered" evidence="12">
    <location>
        <begin position="465"/>
        <end position="484"/>
    </location>
</feature>
<dbReference type="InterPro" id="IPR028468">
    <property type="entry name" value="Smc1_ABC"/>
</dbReference>
<name>I0YR44_COCSC</name>
<keyword evidence="15" id="KW-1185">Reference proteome</keyword>
<dbReference type="GO" id="GO:0016887">
    <property type="term" value="F:ATP hydrolysis activity"/>
    <property type="evidence" value="ECO:0007669"/>
    <property type="project" value="InterPro"/>
</dbReference>
<keyword evidence="8 10" id="KW-0539">Nucleus</keyword>
<dbReference type="KEGG" id="csl:COCSUDRAFT_37663"/>
<accession>I0YR44</accession>
<gene>
    <name evidence="14" type="ORF">COCSUDRAFT_37663</name>
</gene>
<dbReference type="Pfam" id="PF02463">
    <property type="entry name" value="SMC_N"/>
    <property type="match status" value="1"/>
</dbReference>
<comment type="similarity">
    <text evidence="3">Belongs to the SMC family. SMC1 subfamily.</text>
</comment>
<dbReference type="SMART" id="SM00968">
    <property type="entry name" value="SMC_hinge"/>
    <property type="match status" value="1"/>
</dbReference>
<feature type="coiled-coil region" evidence="11">
    <location>
        <begin position="180"/>
        <end position="228"/>
    </location>
</feature>
<keyword evidence="9" id="KW-0131">Cell cycle</keyword>
<feature type="compositionally biased region" description="Basic and acidic residues" evidence="12">
    <location>
        <begin position="402"/>
        <end position="412"/>
    </location>
</feature>
<protein>
    <recommendedName>
        <fullName evidence="10">Structural maintenance of chromosomes protein</fullName>
    </recommendedName>
</protein>
<dbReference type="GO" id="GO:0051301">
    <property type="term" value="P:cell division"/>
    <property type="evidence" value="ECO:0007669"/>
    <property type="project" value="UniProtKB-KW"/>
</dbReference>
<dbReference type="GO" id="GO:0005524">
    <property type="term" value="F:ATP binding"/>
    <property type="evidence" value="ECO:0007669"/>
    <property type="project" value="InterPro"/>
</dbReference>
<feature type="region of interest" description="Disordered" evidence="12">
    <location>
        <begin position="303"/>
        <end position="324"/>
    </location>
</feature>
<comment type="subcellular location">
    <subcellularLocation>
        <location evidence="2">Chromosome</location>
    </subcellularLocation>
    <subcellularLocation>
        <location evidence="1 10">Nucleus</location>
    </subcellularLocation>
</comment>
<dbReference type="GeneID" id="17038842"/>
<comment type="caution">
    <text evidence="14">The sequence shown here is derived from an EMBL/GenBank/DDBJ whole genome shotgun (WGS) entry which is preliminary data.</text>
</comment>
<dbReference type="Gene3D" id="1.20.1060.20">
    <property type="match status" value="1"/>
</dbReference>
<dbReference type="eggNOG" id="KOG0018">
    <property type="taxonomic scope" value="Eukaryota"/>
</dbReference>